<accession>N6TPB9</accession>
<evidence type="ECO:0000256" key="1">
    <source>
        <dbReference type="SAM" id="MobiDB-lite"/>
    </source>
</evidence>
<dbReference type="HOGENOM" id="CLU_2742651_0_0_1"/>
<sequence length="71" mass="7602">MPRCLMAKKWKAYPWAEREPAKDPEEEEEIIDVVGDSQGACWGPSSPTEGATAPSPPPGSPSGTTLLYNGE</sequence>
<evidence type="ECO:0000313" key="2">
    <source>
        <dbReference type="EMBL" id="ENN79868.1"/>
    </source>
</evidence>
<protein>
    <submittedName>
        <fullName evidence="2">Uncharacterized protein</fullName>
    </submittedName>
</protein>
<name>N6TPB9_DENPD</name>
<dbReference type="OMA" id="YPWAERE"/>
<dbReference type="EMBL" id="KB740635">
    <property type="protein sequence ID" value="ENN79868.1"/>
    <property type="molecule type" value="Genomic_DNA"/>
</dbReference>
<feature type="region of interest" description="Disordered" evidence="1">
    <location>
        <begin position="37"/>
        <end position="71"/>
    </location>
</feature>
<proteinExistence type="predicted"/>
<feature type="non-terminal residue" evidence="2">
    <location>
        <position position="1"/>
    </location>
</feature>
<organism evidence="2">
    <name type="scientific">Dendroctonus ponderosae</name>
    <name type="common">Mountain pine beetle</name>
    <dbReference type="NCBI Taxonomy" id="77166"/>
    <lineage>
        <taxon>Eukaryota</taxon>
        <taxon>Metazoa</taxon>
        <taxon>Ecdysozoa</taxon>
        <taxon>Arthropoda</taxon>
        <taxon>Hexapoda</taxon>
        <taxon>Insecta</taxon>
        <taxon>Pterygota</taxon>
        <taxon>Neoptera</taxon>
        <taxon>Endopterygota</taxon>
        <taxon>Coleoptera</taxon>
        <taxon>Polyphaga</taxon>
        <taxon>Cucujiformia</taxon>
        <taxon>Curculionidae</taxon>
        <taxon>Scolytinae</taxon>
        <taxon>Dendroctonus</taxon>
    </lineage>
</organism>
<reference evidence="2" key="1">
    <citation type="journal article" date="2013" name="Genome Biol.">
        <title>Draft genome of the mountain pine beetle, Dendroctonus ponderosae Hopkins, a major forest pest.</title>
        <authorList>
            <person name="Keeling C.I."/>
            <person name="Yuen M.M."/>
            <person name="Liao N.Y."/>
            <person name="Docking T.R."/>
            <person name="Chan S.K."/>
            <person name="Taylor G.A."/>
            <person name="Palmquist D.L."/>
            <person name="Jackman S.D."/>
            <person name="Nguyen A."/>
            <person name="Li M."/>
            <person name="Henderson H."/>
            <person name="Janes J.K."/>
            <person name="Zhao Y."/>
            <person name="Pandoh P."/>
            <person name="Moore R."/>
            <person name="Sperling F.A."/>
            <person name="Huber D.P."/>
            <person name="Birol I."/>
            <person name="Jones S.J."/>
            <person name="Bohlmann J."/>
        </authorList>
    </citation>
    <scope>NUCLEOTIDE SEQUENCE</scope>
</reference>
<dbReference type="AlphaFoldDB" id="N6TPB9"/>
<feature type="compositionally biased region" description="Low complexity" evidence="1">
    <location>
        <begin position="44"/>
        <end position="53"/>
    </location>
</feature>
<gene>
    <name evidence="2" type="ORF">YQE_03687</name>
</gene>